<dbReference type="PATRIC" id="fig|1139219.3.peg.1966"/>
<evidence type="ECO:0000256" key="1">
    <source>
        <dbReference type="SAM" id="Phobius"/>
    </source>
</evidence>
<feature type="transmembrane region" description="Helical" evidence="1">
    <location>
        <begin position="37"/>
        <end position="55"/>
    </location>
</feature>
<feature type="transmembrane region" description="Helical" evidence="1">
    <location>
        <begin position="6"/>
        <end position="25"/>
    </location>
</feature>
<evidence type="ECO:0008006" key="4">
    <source>
        <dbReference type="Google" id="ProtNLM"/>
    </source>
</evidence>
<feature type="transmembrane region" description="Helical" evidence="1">
    <location>
        <begin position="75"/>
        <end position="92"/>
    </location>
</feature>
<dbReference type="EMBL" id="AHYR01000009">
    <property type="protein sequence ID" value="EOT40172.1"/>
    <property type="molecule type" value="Genomic_DNA"/>
</dbReference>
<keyword evidence="3" id="KW-1185">Reference proteome</keyword>
<name>S0K6J9_9ENTE</name>
<dbReference type="RefSeq" id="WP_016173163.1">
    <property type="nucleotide sequence ID" value="NZ_ASWK01000001.1"/>
</dbReference>
<dbReference type="HOGENOM" id="CLU_2287098_0_0_9"/>
<gene>
    <name evidence="2" type="ORF">OMK_02024</name>
</gene>
<accession>S0K6J9</accession>
<reference evidence="2 3" key="1">
    <citation type="submission" date="2013-03" db="EMBL/GenBank/DDBJ databases">
        <title>The Genome Sequence of Enterococcus dispar ATCC_51266 (Illumina only assembly).</title>
        <authorList>
            <consortium name="The Broad Institute Genomics Platform"/>
            <consortium name="The Broad Institute Genome Sequencing Center for Infectious Disease"/>
            <person name="Earl A."/>
            <person name="Russ C."/>
            <person name="Gilmore M."/>
            <person name="Surin D."/>
            <person name="Walker B."/>
            <person name="Young S."/>
            <person name="Zeng Q."/>
            <person name="Gargeya S."/>
            <person name="Fitzgerald M."/>
            <person name="Haas B."/>
            <person name="Abouelleil A."/>
            <person name="Allen A.W."/>
            <person name="Alvarado L."/>
            <person name="Arachchi H.M."/>
            <person name="Berlin A.M."/>
            <person name="Chapman S.B."/>
            <person name="Gainer-Dewar J."/>
            <person name="Goldberg J."/>
            <person name="Griggs A."/>
            <person name="Gujja S."/>
            <person name="Hansen M."/>
            <person name="Howarth C."/>
            <person name="Imamovic A."/>
            <person name="Ireland A."/>
            <person name="Larimer J."/>
            <person name="McCowan C."/>
            <person name="Murphy C."/>
            <person name="Pearson M."/>
            <person name="Poon T.W."/>
            <person name="Priest M."/>
            <person name="Roberts A."/>
            <person name="Saif S."/>
            <person name="Shea T."/>
            <person name="Sisk P."/>
            <person name="Sykes S."/>
            <person name="Wortman J."/>
            <person name="Nusbaum C."/>
            <person name="Birren B."/>
        </authorList>
    </citation>
    <scope>NUCLEOTIDE SEQUENCE [LARGE SCALE GENOMIC DNA]</scope>
    <source>
        <strain evidence="2 3">ATCC 51266</strain>
    </source>
</reference>
<organism evidence="2 3">
    <name type="scientific">Enterococcus dispar ATCC 51266</name>
    <dbReference type="NCBI Taxonomy" id="1139219"/>
    <lineage>
        <taxon>Bacteria</taxon>
        <taxon>Bacillati</taxon>
        <taxon>Bacillota</taxon>
        <taxon>Bacilli</taxon>
        <taxon>Lactobacillales</taxon>
        <taxon>Enterococcaceae</taxon>
        <taxon>Enterococcus</taxon>
    </lineage>
</organism>
<proteinExistence type="predicted"/>
<dbReference type="AlphaFoldDB" id="S0K6J9"/>
<evidence type="ECO:0000313" key="3">
    <source>
        <dbReference type="Proteomes" id="UP000014127"/>
    </source>
</evidence>
<protein>
    <recommendedName>
        <fullName evidence="4">Integral membrane protein</fullName>
    </recommendedName>
</protein>
<evidence type="ECO:0000313" key="2">
    <source>
        <dbReference type="EMBL" id="EOT40172.1"/>
    </source>
</evidence>
<keyword evidence="1" id="KW-0812">Transmembrane</keyword>
<keyword evidence="1" id="KW-0472">Membrane</keyword>
<dbReference type="OrthoDB" id="136232at2"/>
<keyword evidence="1" id="KW-1133">Transmembrane helix</keyword>
<sequence length="101" mass="12190">MTYSITEGLFVILLTLSGMGVLLWLTRKYPWRKSDTFLLILTGIFYLLDTVWWWFNLHFCWSDVYFTFGKHREQLTIFFILAGISFGTLLFLRIKRKTRQH</sequence>
<comment type="caution">
    <text evidence="2">The sequence shown here is derived from an EMBL/GenBank/DDBJ whole genome shotgun (WGS) entry which is preliminary data.</text>
</comment>
<dbReference type="Proteomes" id="UP000014127">
    <property type="component" value="Unassembled WGS sequence"/>
</dbReference>